<accession>A0A9D1HE81</accession>
<dbReference type="AlphaFoldDB" id="A0A9D1HE81"/>
<sequence length="171" mass="20550">MKLDIIGSVASGKTTLARTISEKYHIQFYEKDNIVWERTSEGDRKRNPQKRDQMFRQILEREDWIVEGSPRKVLLESFDLCDHIILLDVNTGVRLYRVFRRWIRQKQGKERYNSKPTLKFLYDNILWVFEYDHQKKTLMTQLTGYGGKCRIFKNSRQVMAFIEETYGQPMD</sequence>
<dbReference type="EMBL" id="DVLT01000006">
    <property type="protein sequence ID" value="HIU01858.1"/>
    <property type="molecule type" value="Genomic_DNA"/>
</dbReference>
<dbReference type="Proteomes" id="UP000824164">
    <property type="component" value="Unassembled WGS sequence"/>
</dbReference>
<proteinExistence type="predicted"/>
<dbReference type="Gene3D" id="3.40.50.300">
    <property type="entry name" value="P-loop containing nucleotide triphosphate hydrolases"/>
    <property type="match status" value="1"/>
</dbReference>
<gene>
    <name evidence="1" type="ORF">IAB63_01215</name>
</gene>
<evidence type="ECO:0000313" key="1">
    <source>
        <dbReference type="EMBL" id="HIU01858.1"/>
    </source>
</evidence>
<organism evidence="1 2">
    <name type="scientific">Candidatus Onthocola gallistercoris</name>
    <dbReference type="NCBI Taxonomy" id="2840876"/>
    <lineage>
        <taxon>Bacteria</taxon>
        <taxon>Bacillati</taxon>
        <taxon>Bacillota</taxon>
        <taxon>Bacilli</taxon>
        <taxon>Candidatus Onthocola</taxon>
    </lineage>
</organism>
<dbReference type="InterPro" id="IPR027417">
    <property type="entry name" value="P-loop_NTPase"/>
</dbReference>
<name>A0A9D1HE81_9FIRM</name>
<reference evidence="1" key="1">
    <citation type="submission" date="2020-10" db="EMBL/GenBank/DDBJ databases">
        <authorList>
            <person name="Gilroy R."/>
        </authorList>
    </citation>
    <scope>NUCLEOTIDE SEQUENCE</scope>
    <source>
        <strain evidence="1">CHK187-14744</strain>
    </source>
</reference>
<comment type="caution">
    <text evidence="1">The sequence shown here is derived from an EMBL/GenBank/DDBJ whole genome shotgun (WGS) entry which is preliminary data.</text>
</comment>
<dbReference type="PANTHER" id="PTHR37816:SF2">
    <property type="entry name" value="DNA TOPOLOGY MODULATION PROTEIN FLAR-RELATED PROTEIN"/>
    <property type="match status" value="1"/>
</dbReference>
<dbReference type="SUPFAM" id="SSF52540">
    <property type="entry name" value="P-loop containing nucleoside triphosphate hydrolases"/>
    <property type="match status" value="1"/>
</dbReference>
<dbReference type="InterPro" id="IPR052922">
    <property type="entry name" value="Cytidylate_Kinase-2"/>
</dbReference>
<evidence type="ECO:0000313" key="2">
    <source>
        <dbReference type="Proteomes" id="UP000824164"/>
    </source>
</evidence>
<dbReference type="PANTHER" id="PTHR37816">
    <property type="entry name" value="YALI0E33011P"/>
    <property type="match status" value="1"/>
</dbReference>
<reference evidence="1" key="2">
    <citation type="journal article" date="2021" name="PeerJ">
        <title>Extensive microbial diversity within the chicken gut microbiome revealed by metagenomics and culture.</title>
        <authorList>
            <person name="Gilroy R."/>
            <person name="Ravi A."/>
            <person name="Getino M."/>
            <person name="Pursley I."/>
            <person name="Horton D.L."/>
            <person name="Alikhan N.F."/>
            <person name="Baker D."/>
            <person name="Gharbi K."/>
            <person name="Hall N."/>
            <person name="Watson M."/>
            <person name="Adriaenssens E.M."/>
            <person name="Foster-Nyarko E."/>
            <person name="Jarju S."/>
            <person name="Secka A."/>
            <person name="Antonio M."/>
            <person name="Oren A."/>
            <person name="Chaudhuri R.R."/>
            <person name="La Ragione R."/>
            <person name="Hildebrand F."/>
            <person name="Pallen M.J."/>
        </authorList>
    </citation>
    <scope>NUCLEOTIDE SEQUENCE</scope>
    <source>
        <strain evidence="1">CHK187-14744</strain>
    </source>
</reference>
<protein>
    <submittedName>
        <fullName evidence="1">DNA topology modulation protein FlaR</fullName>
    </submittedName>
</protein>